<feature type="coiled-coil region" evidence="1">
    <location>
        <begin position="730"/>
        <end position="794"/>
    </location>
</feature>
<feature type="region of interest" description="Disordered" evidence="2">
    <location>
        <begin position="1695"/>
        <end position="1719"/>
    </location>
</feature>
<gene>
    <name evidence="4" type="ORF">FYJ83_10655</name>
</gene>
<dbReference type="Proteomes" id="UP000469523">
    <property type="component" value="Unassembled WGS sequence"/>
</dbReference>
<feature type="coiled-coil region" evidence="1">
    <location>
        <begin position="1259"/>
        <end position="1286"/>
    </location>
</feature>
<dbReference type="NCBIfam" id="TIGR01760">
    <property type="entry name" value="tape_meas_TP901"/>
    <property type="match status" value="1"/>
</dbReference>
<sequence length="1902" mass="213539">MNDDSIVKIMQSLGLDYSPAISSTLKFEKVVSDLNKELAIMKDNALSSVKDINNIFSSQLGNIGNKQILDQWGKPFKTIKDEAKATSTTVRDMAKSMKESSLAQMQAQAASIQQRATAKGLSDEYSKQAGTIREQLALVQARLQSEGKLSAEEVKQTQQLKEQLDILRAQTRAGISDKTRENPDWFGDEMQRRVSWFATGGVFYGMTNAAKEATQTIKEVEMGMVEIARVMTDSSFVFDEYRDNLFKLGVDYGQTFTNVQSVALRWAQSGYNVADSLELTKTSLLALNTAELDATQATEAMIGIMAQWNLQAEDMALVMDKINITADRHSVTSQDLVDGLLRSSGAARIMNLSLEETLGILTVMREASGRTGQEVGNALNSILSYIQRPGSIKTLEDLGISMFADSAKTQFRNVLDIFKDIASNWNTLSADIQDGFVKSADDANLFSEELSNALGMQEEWNDLQQRDISQAAAGVYRRNYFIGMIERLANVQGVLNNMMDAEGYSMRENADAMETLEKKQESLKASMEALAVAMGDAGVGGSLKILADGGTSALTMFTKLPKGAQDTISAFTSTFLVVKTLQLGMKTFGVELPKVSLSITDLKGSVLNLTSALKSGATGVGAFIQANAGLLTLSVAVGAIIAITNAIKKQREEQAKAIEVAKDNIKSYEEQRQGLIELSREYETLKDKEKNLTATADEKTRLKEIQKELVELYGVSITGIDTEGQAYADSTNAIQNRIKALEELKAIEEENLETAVKGRNNQDVESLKKHLAEKEQLETDLLKIQEQINKYTNALVNKEITTSLSGTAKIDGSTEHGAKILRDYISNLSREKSNLDKALGDVRNSIAEDTKETQQLLKEDAVKIANQLSQSGVTISDSARAYATELAKGLSQAPRNIFELRDELEKAIKEFTSSDFEEWSEKYQKAIANNDTKGIDETSNAIMRLVRNFAQGKPELDNFVLAMENAFGDSKAIRDTTKATFDLKTALSNMGTAAKKGFDDLKTLNQAIYDVKRGQSLSIDTILDLIEKYNLNTEAVKQTTKGYTVEVSALENLRQAKIQTATDGIKSEMDLANAVKTQVESRIKNYGLEIEQLKNLATARVALQRIAHEEAIKKANAISDVTKVIDPLGIISDKDFGKNYNQYFDDEMKSLESDLANYENAIKFLEEAEKRSNMLEDMLNDKNYGVSTSKSKDKKDERKFLDSIDAEIRAIKTKNDNLEKTSDLLNKQLNLANSIEGLKGLNEQHRITGRIIENNRKIIKSYQKEQDELHKKANDLRNANKNYNIDLWFDSNAEQTVAYINQYNKATKSQQENMDKVFQQMQRIKKAWLESNSEAKNLVSTTKDLERELSNIVIKQEEMTRNKLREIIEAEKRNAYMDLEYRQRLANEQLKLIRQQMESEIASKQSQIDRIQDEIDRIQENERLRQENIERSKRLEEISRLEDRYYALQNKELSDLTEEQTELLGLEREREAYLKRQEDIEKEKIKRQEYENELLELRNKLDNIRNQKTIRQYKELADGTWDFDFVVDQDAIDNVEKQIKDTEEKVKDSNERIEDLEKQHSKELKDLQKQTLKDLQKAKEDYDEWEYQNDLKRQIEAKQRRIKEYQDEIKDLQDKYAEKERLTNEAFATEKENLDRYYMDIDKLTDEAMTTLHETFGQHWVEIYGTLTGFFDDIAREYDALVDKLSTPLPTPKYGAGEQGFYSPPDGSGNQGSSSSGMGSSAIGGGIGSIIGGIIGGGPGSIIGGTIGGIIGNVNKKHEGGIVGDGNRDLPHLVNKFFNTKPNEQMVKALKGELFIPEENIYKNFLPNMQTLMDVTTSSLVANVSDTLKSIQTTQSLVPSINVPSLDRKSINRPTVVQNQSTTQPAKIVHNHIDKLVFPDVHDAREIEDAILNLPRTTIQNK</sequence>
<organism evidence="4 5">
    <name type="scientific">Tissierella pigra</name>
    <dbReference type="NCBI Taxonomy" id="2607614"/>
    <lineage>
        <taxon>Bacteria</taxon>
        <taxon>Bacillati</taxon>
        <taxon>Bacillota</taxon>
        <taxon>Tissierellia</taxon>
        <taxon>Tissierellales</taxon>
        <taxon>Tissierellaceae</taxon>
        <taxon>Tissierella</taxon>
    </lineage>
</organism>
<evidence type="ECO:0000256" key="1">
    <source>
        <dbReference type="SAM" id="Coils"/>
    </source>
</evidence>
<dbReference type="EMBL" id="VUNQ01000021">
    <property type="protein sequence ID" value="MSU01929.1"/>
    <property type="molecule type" value="Genomic_DNA"/>
</dbReference>
<evidence type="ECO:0000256" key="2">
    <source>
        <dbReference type="SAM" id="MobiDB-lite"/>
    </source>
</evidence>
<keyword evidence="1" id="KW-0175">Coiled coil</keyword>
<dbReference type="Pfam" id="PF10145">
    <property type="entry name" value="PhageMin_Tail"/>
    <property type="match status" value="1"/>
</dbReference>
<reference evidence="4 5" key="1">
    <citation type="submission" date="2019-09" db="EMBL/GenBank/DDBJ databases">
        <title>In-depth cultivation of the pig gut microbiome towards novel bacterial diversity and tailored functional studies.</title>
        <authorList>
            <person name="Wylensek D."/>
            <person name="Hitch T.C.A."/>
            <person name="Clavel T."/>
        </authorList>
    </citation>
    <scope>NUCLEOTIDE SEQUENCE [LARGE SCALE GENOMIC DNA]</scope>
    <source>
        <strain evidence="4 5">WCA3-693-APC-4?</strain>
    </source>
</reference>
<dbReference type="RefSeq" id="WP_154440454.1">
    <property type="nucleotide sequence ID" value="NZ_VUNQ01000021.1"/>
</dbReference>
<feature type="coiled-coil region" evidence="1">
    <location>
        <begin position="1201"/>
        <end position="1228"/>
    </location>
</feature>
<feature type="coiled-coil region" evidence="1">
    <location>
        <begin position="1354"/>
        <end position="1507"/>
    </location>
</feature>
<feature type="coiled-coil region" evidence="1">
    <location>
        <begin position="1141"/>
        <end position="1168"/>
    </location>
</feature>
<accession>A0A6N7XIR5</accession>
<dbReference type="PANTHER" id="PTHR23159">
    <property type="entry name" value="CENTROSOMAL PROTEIN 2"/>
    <property type="match status" value="1"/>
</dbReference>
<keyword evidence="5" id="KW-1185">Reference proteome</keyword>
<comment type="caution">
    <text evidence="4">The sequence shown here is derived from an EMBL/GenBank/DDBJ whole genome shotgun (WGS) entry which is preliminary data.</text>
</comment>
<proteinExistence type="predicted"/>
<dbReference type="InterPro" id="IPR010090">
    <property type="entry name" value="Phage_tape_meas"/>
</dbReference>
<evidence type="ECO:0000259" key="3">
    <source>
        <dbReference type="Pfam" id="PF10145"/>
    </source>
</evidence>
<feature type="domain" description="Phage tail tape measure protein" evidence="3">
    <location>
        <begin position="247"/>
        <end position="433"/>
    </location>
</feature>
<evidence type="ECO:0000313" key="5">
    <source>
        <dbReference type="Proteomes" id="UP000469523"/>
    </source>
</evidence>
<feature type="coiled-coil region" evidence="1">
    <location>
        <begin position="1532"/>
        <end position="1632"/>
    </location>
</feature>
<feature type="coiled-coil region" evidence="1">
    <location>
        <begin position="651"/>
        <end position="705"/>
    </location>
</feature>
<feature type="compositionally biased region" description="Low complexity" evidence="2">
    <location>
        <begin position="1707"/>
        <end position="1719"/>
    </location>
</feature>
<name>A0A6N7XIR5_9FIRM</name>
<evidence type="ECO:0000313" key="4">
    <source>
        <dbReference type="EMBL" id="MSU01929.1"/>
    </source>
</evidence>
<dbReference type="PANTHER" id="PTHR23159:SF31">
    <property type="entry name" value="CENTROSOME-ASSOCIATED PROTEIN CEP250 ISOFORM X1"/>
    <property type="match status" value="1"/>
</dbReference>
<protein>
    <submittedName>
        <fullName evidence="4">Phage tail tape measure protein</fullName>
    </submittedName>
</protein>